<keyword evidence="3" id="KW-1185">Reference proteome</keyword>
<dbReference type="Proteomes" id="UP000007014">
    <property type="component" value="Chromosome 13"/>
</dbReference>
<dbReference type="GeneID" id="16994940"/>
<protein>
    <submittedName>
        <fullName evidence="2">Uncharacterized protein</fullName>
    </submittedName>
</protein>
<feature type="region of interest" description="Disordered" evidence="1">
    <location>
        <begin position="101"/>
        <end position="122"/>
    </location>
</feature>
<dbReference type="AlphaFoldDB" id="M1V5Q3"/>
<sequence length="384" mass="41112">MAFVQLASRRTGGRNQFRGRAVDRTLAGGVRHPSERGTVKFSSGLRLQLTPGFPHSKDTGRSGRSDREPAFSGDADALRLPALTRAALSLAPALVTVSAQDTSVSRSKAGGASGTSPMNSSAVASWPRTELTTAAFRYTFYSLGSNDNLYKQTLQAEIQSKLIHVGTEGAALIVRVDPSYVAWVDDAQITEPRMPGTLADRVGGRPLSADAHLRGGSPGPYHATESMRSEFVADVEHGTGRKPHFDRAAYKRLDENQRSSRPCPRALTSPYIAGGALPSDEEGLAQRCRLYIEGEVTHALPCNASFHGPSPPECFIVRVLRRCQNVFRQFAGSEPCSASPTTIEESVEDFCIMCSAQRGSAECRSFPATLGTGINVALNALSAT</sequence>
<dbReference type="RefSeq" id="XP_005537106.1">
    <property type="nucleotide sequence ID" value="XM_005537049.1"/>
</dbReference>
<dbReference type="KEGG" id="cme:CYME_CMM227C"/>
<dbReference type="EMBL" id="AP006495">
    <property type="protein sequence ID" value="BAM81070.1"/>
    <property type="molecule type" value="Genomic_DNA"/>
</dbReference>
<dbReference type="Gramene" id="CMM227CT">
    <property type="protein sequence ID" value="CMM227CT"/>
    <property type="gene ID" value="CMM227C"/>
</dbReference>
<dbReference type="OrthoDB" id="10541945at2759"/>
<accession>M1V5Q3</accession>
<dbReference type="HOGENOM" id="CLU_720345_0_0_1"/>
<evidence type="ECO:0000313" key="3">
    <source>
        <dbReference type="Proteomes" id="UP000007014"/>
    </source>
</evidence>
<name>M1V5Q3_CYAM1</name>
<feature type="compositionally biased region" description="Basic and acidic residues" evidence="1">
    <location>
        <begin position="55"/>
        <end position="69"/>
    </location>
</feature>
<reference evidence="2 3" key="2">
    <citation type="journal article" date="2007" name="BMC Biol.">
        <title>A 100%-complete sequence reveals unusually simple genomic features in the hot-spring red alga Cyanidioschyzon merolae.</title>
        <authorList>
            <person name="Nozaki H."/>
            <person name="Takano H."/>
            <person name="Misumi O."/>
            <person name="Terasawa K."/>
            <person name="Matsuzaki M."/>
            <person name="Maruyama S."/>
            <person name="Nishida K."/>
            <person name="Yagisawa F."/>
            <person name="Yoshida Y."/>
            <person name="Fujiwara T."/>
            <person name="Takio S."/>
            <person name="Tamura K."/>
            <person name="Chung S.J."/>
            <person name="Nakamura S."/>
            <person name="Kuroiwa H."/>
            <person name="Tanaka K."/>
            <person name="Sato N."/>
            <person name="Kuroiwa T."/>
        </authorList>
    </citation>
    <scope>NUCLEOTIDE SEQUENCE [LARGE SCALE GENOMIC DNA]</scope>
    <source>
        <strain evidence="2 3">10D</strain>
    </source>
</reference>
<organism evidence="2 3">
    <name type="scientific">Cyanidioschyzon merolae (strain NIES-3377 / 10D)</name>
    <name type="common">Unicellular red alga</name>
    <dbReference type="NCBI Taxonomy" id="280699"/>
    <lineage>
        <taxon>Eukaryota</taxon>
        <taxon>Rhodophyta</taxon>
        <taxon>Bangiophyceae</taxon>
        <taxon>Cyanidiales</taxon>
        <taxon>Cyanidiaceae</taxon>
        <taxon>Cyanidioschyzon</taxon>
    </lineage>
</organism>
<feature type="region of interest" description="Disordered" evidence="1">
    <location>
        <begin position="48"/>
        <end position="73"/>
    </location>
</feature>
<evidence type="ECO:0000313" key="2">
    <source>
        <dbReference type="EMBL" id="BAM81070.1"/>
    </source>
</evidence>
<gene>
    <name evidence="2" type="ORF">CYME_CMM227C</name>
</gene>
<proteinExistence type="predicted"/>
<reference evidence="2 3" key="1">
    <citation type="journal article" date="2004" name="Nature">
        <title>Genome sequence of the ultrasmall unicellular red alga Cyanidioschyzon merolae 10D.</title>
        <authorList>
            <person name="Matsuzaki M."/>
            <person name="Misumi O."/>
            <person name="Shin-i T."/>
            <person name="Maruyama S."/>
            <person name="Takahara M."/>
            <person name="Miyagishima S."/>
            <person name="Mori T."/>
            <person name="Nishida K."/>
            <person name="Yagisawa F."/>
            <person name="Nishida K."/>
            <person name="Yoshida Y."/>
            <person name="Nishimura Y."/>
            <person name="Nakao S."/>
            <person name="Kobayashi T."/>
            <person name="Momoyama Y."/>
            <person name="Higashiyama T."/>
            <person name="Minoda A."/>
            <person name="Sano M."/>
            <person name="Nomoto H."/>
            <person name="Oishi K."/>
            <person name="Hayashi H."/>
            <person name="Ohta F."/>
            <person name="Nishizaka S."/>
            <person name="Haga S."/>
            <person name="Miura S."/>
            <person name="Morishita T."/>
            <person name="Kabeya Y."/>
            <person name="Terasawa K."/>
            <person name="Suzuki Y."/>
            <person name="Ishii Y."/>
            <person name="Asakawa S."/>
            <person name="Takano H."/>
            <person name="Ohta N."/>
            <person name="Kuroiwa H."/>
            <person name="Tanaka K."/>
            <person name="Shimizu N."/>
            <person name="Sugano S."/>
            <person name="Sato N."/>
            <person name="Nozaki H."/>
            <person name="Ogasawara N."/>
            <person name="Kohara Y."/>
            <person name="Kuroiwa T."/>
        </authorList>
    </citation>
    <scope>NUCLEOTIDE SEQUENCE [LARGE SCALE GENOMIC DNA]</scope>
    <source>
        <strain evidence="2 3">10D</strain>
    </source>
</reference>
<evidence type="ECO:0000256" key="1">
    <source>
        <dbReference type="SAM" id="MobiDB-lite"/>
    </source>
</evidence>